<keyword evidence="3" id="KW-1185">Reference proteome</keyword>
<dbReference type="SMART" id="SM00954">
    <property type="entry name" value="RelA_SpoT"/>
    <property type="match status" value="1"/>
</dbReference>
<organism evidence="2 3">
    <name type="scientific">Pseudomonas sediminis</name>
    <dbReference type="NCBI Taxonomy" id="1691904"/>
    <lineage>
        <taxon>Bacteria</taxon>
        <taxon>Pseudomonadati</taxon>
        <taxon>Pseudomonadota</taxon>
        <taxon>Gammaproteobacteria</taxon>
        <taxon>Pseudomonadales</taxon>
        <taxon>Pseudomonadaceae</taxon>
        <taxon>Pseudomonas</taxon>
    </lineage>
</organism>
<gene>
    <name evidence="2" type="ORF">HNQ25_17765</name>
</gene>
<feature type="domain" description="RelA/SpoT" evidence="1">
    <location>
        <begin position="46"/>
        <end position="174"/>
    </location>
</feature>
<dbReference type="Proteomes" id="UP000515254">
    <property type="component" value="Chromosome"/>
</dbReference>
<evidence type="ECO:0000313" key="2">
    <source>
        <dbReference type="EMBL" id="QNH00128.1"/>
    </source>
</evidence>
<accession>A0ABX6SEL0</accession>
<dbReference type="Gene3D" id="1.10.287.860">
    <property type="entry name" value="Nucleotidyltransferase"/>
    <property type="match status" value="1"/>
</dbReference>
<dbReference type="InterPro" id="IPR043519">
    <property type="entry name" value="NT_sf"/>
</dbReference>
<name>A0ABX6SEL0_9PSED</name>
<dbReference type="CDD" id="cd05399">
    <property type="entry name" value="NT_Rel-Spo_like"/>
    <property type="match status" value="1"/>
</dbReference>
<protein>
    <recommendedName>
        <fullName evidence="1">RelA/SpoT domain-containing protein</fullName>
    </recommendedName>
</protein>
<dbReference type="Gene3D" id="3.30.460.10">
    <property type="entry name" value="Beta Polymerase, domain 2"/>
    <property type="match status" value="1"/>
</dbReference>
<evidence type="ECO:0000259" key="1">
    <source>
        <dbReference type="SMART" id="SM00954"/>
    </source>
</evidence>
<dbReference type="RefSeq" id="WP_179545471.1">
    <property type="nucleotide sequence ID" value="NZ_CP060009.1"/>
</dbReference>
<dbReference type="InterPro" id="IPR007685">
    <property type="entry name" value="RelA_SpoT"/>
</dbReference>
<dbReference type="Pfam" id="PF04607">
    <property type="entry name" value="RelA_SpoT"/>
    <property type="match status" value="1"/>
</dbReference>
<proteinExistence type="predicted"/>
<dbReference type="PANTHER" id="PTHR41773">
    <property type="entry name" value="GTP PYROPHOSPHATASE-RELATED"/>
    <property type="match status" value="1"/>
</dbReference>
<dbReference type="SUPFAM" id="SSF81301">
    <property type="entry name" value="Nucleotidyltransferase"/>
    <property type="match status" value="1"/>
</dbReference>
<evidence type="ECO:0000313" key="3">
    <source>
        <dbReference type="Proteomes" id="UP000515254"/>
    </source>
</evidence>
<dbReference type="PANTHER" id="PTHR41773:SF1">
    <property type="entry name" value="RELA_SPOT DOMAIN-CONTAINING PROTEIN"/>
    <property type="match status" value="1"/>
</dbReference>
<dbReference type="EMBL" id="CP060009">
    <property type="protein sequence ID" value="QNH00128.1"/>
    <property type="molecule type" value="Genomic_DNA"/>
</dbReference>
<sequence>MAEKKKSPLAEYEDFRPKVESLANKVKELIADIAEGHDINPHAIEARAKTPESLQKKINKPGKTYKEPLKEITDLCGVRAILYYQEDVETLCTAIKKEFKINEQHSIDKRQELKTDQFGYISNHIVCKIDHKRQNLVEWRKYKEIYIEIQVRTVLQHAWASISHTQTYKSEKETPPNIARQLSRVAGLLELADEQFSSLREKTKDFLDDVQNNIERNNLNLPINAISISEFLNKSQLVKTIINIVERSGLGVDIEDEDVEQVATVCDCLQITSLSDIEHRLESFQGSYKYFFDEFAALNEKDGVERKYVTGGKDHWCAVAIAAASHKDQSLPDLLEGEIWSKSYFEDIIKSLQKIGINPIQKRRIH</sequence>
<reference evidence="2 3" key="1">
    <citation type="journal article" date="2020" name="Microbiol. Resour. Announc.">
        <title>Complete genome sequences of four natural Pseudomonas isolates that catabolize a wide range of aromatic compounds relevant to lignin valorization.</title>
        <authorList>
            <person name="Hatmaker E.A."/>
            <person name="Presley G."/>
            <person name="Cannon O."/>
            <person name="Guss A.M."/>
            <person name="Elkins J.G."/>
        </authorList>
    </citation>
    <scope>NUCLEOTIDE SEQUENCE [LARGE SCALE GENOMIC DNA]</scope>
    <source>
        <strain evidence="2 3">B10D7D</strain>
    </source>
</reference>